<dbReference type="Pfam" id="PF00483">
    <property type="entry name" value="NTP_transferase"/>
    <property type="match status" value="1"/>
</dbReference>
<feature type="domain" description="Nucleotidyl transferase" evidence="12">
    <location>
        <begin position="2"/>
        <end position="234"/>
    </location>
</feature>
<keyword evidence="5" id="KW-0808">Transferase</keyword>
<accession>A0ABT2U8A3</accession>
<evidence type="ECO:0000256" key="4">
    <source>
        <dbReference type="ARBA" id="ARBA00017654"/>
    </source>
</evidence>
<evidence type="ECO:0000256" key="7">
    <source>
        <dbReference type="ARBA" id="ARBA00022723"/>
    </source>
</evidence>
<comment type="catalytic activity">
    <reaction evidence="11">
        <text>dTTP + alpha-D-glucose 1-phosphate + H(+) = dTDP-alpha-D-glucose + diphosphate</text>
        <dbReference type="Rhea" id="RHEA:15225"/>
        <dbReference type="ChEBI" id="CHEBI:15378"/>
        <dbReference type="ChEBI" id="CHEBI:33019"/>
        <dbReference type="ChEBI" id="CHEBI:37568"/>
        <dbReference type="ChEBI" id="CHEBI:57477"/>
        <dbReference type="ChEBI" id="CHEBI:58601"/>
        <dbReference type="EC" id="2.7.7.24"/>
    </reaction>
</comment>
<evidence type="ECO:0000256" key="11">
    <source>
        <dbReference type="ARBA" id="ARBA00049336"/>
    </source>
</evidence>
<evidence type="ECO:0000256" key="3">
    <source>
        <dbReference type="ARBA" id="ARBA00012461"/>
    </source>
</evidence>
<dbReference type="InterPro" id="IPR005908">
    <property type="entry name" value="G1P_thy_trans_l"/>
</dbReference>
<dbReference type="InterPro" id="IPR029044">
    <property type="entry name" value="Nucleotide-diphossugar_trans"/>
</dbReference>
<dbReference type="InterPro" id="IPR005907">
    <property type="entry name" value="G1P_thy_trans_s"/>
</dbReference>
<dbReference type="CDD" id="cd04189">
    <property type="entry name" value="G1P_TT_long"/>
    <property type="match status" value="1"/>
</dbReference>
<dbReference type="PANTHER" id="PTHR43532:SF1">
    <property type="entry name" value="GLUCOSE-1-PHOSPHATE THYMIDYLYLTRANSFERASE 1"/>
    <property type="match status" value="1"/>
</dbReference>
<dbReference type="EMBL" id="JAOQIO010000007">
    <property type="protein sequence ID" value="MCU6790865.1"/>
    <property type="molecule type" value="Genomic_DNA"/>
</dbReference>
<dbReference type="Gene3D" id="3.90.550.10">
    <property type="entry name" value="Spore Coat Polysaccharide Biosynthesis Protein SpsA, Chain A"/>
    <property type="match status" value="1"/>
</dbReference>
<dbReference type="PANTHER" id="PTHR43532">
    <property type="entry name" value="GLUCOSE-1-PHOSPHATE THYMIDYLYLTRANSFERASE"/>
    <property type="match status" value="1"/>
</dbReference>
<dbReference type="RefSeq" id="WP_262682387.1">
    <property type="nucleotide sequence ID" value="NZ_JAOQIO010000007.1"/>
</dbReference>
<proteinExistence type="inferred from homology"/>
<evidence type="ECO:0000256" key="5">
    <source>
        <dbReference type="ARBA" id="ARBA00022679"/>
    </source>
</evidence>
<dbReference type="Proteomes" id="UP001652445">
    <property type="component" value="Unassembled WGS sequence"/>
</dbReference>
<comment type="cofactor">
    <cofactor evidence="1">
        <name>Mg(2+)</name>
        <dbReference type="ChEBI" id="CHEBI:18420"/>
    </cofactor>
</comment>
<sequence length="327" mass="36369">MKGLILCAGKGTRLYPFSEATPKVLLPVANKPILYYCIEQLIKLQIREIGIVIRPEHLALFMKEIGTGEQWNLDITYIHQLQPLGISNAVLQAESFILDEPFILLLGDNLITESLEPLAQAILYDHHEVAIMLGNVANPQDFGIAEIAGNRIVGLEEKPVSPKSNLAVLGAYAFSADIFKAIHAIRPSPRGEYEITDAISWMIDHGYSAVFHKTEQNYSDVGTMERWLEANHWMLDQMDIDGLLNNRKRLDECIIIPPVLIDPTALLRNCIIGPYVTIGPQVKLDGCHMENCILLEGLELFDTGTALSHAILGPQLMYVLTYGGTNK</sequence>
<evidence type="ECO:0000256" key="1">
    <source>
        <dbReference type="ARBA" id="ARBA00001946"/>
    </source>
</evidence>
<evidence type="ECO:0000256" key="9">
    <source>
        <dbReference type="ARBA" id="ARBA00032492"/>
    </source>
</evidence>
<keyword evidence="7" id="KW-0479">Metal-binding</keyword>
<reference evidence="13 14" key="1">
    <citation type="submission" date="2022-09" db="EMBL/GenBank/DDBJ databases">
        <authorList>
            <person name="Han X.L."/>
            <person name="Wang Q."/>
            <person name="Lu T."/>
        </authorList>
    </citation>
    <scope>NUCLEOTIDE SEQUENCE [LARGE SCALE GENOMIC DNA]</scope>
    <source>
        <strain evidence="13 14">WQ 127069</strain>
    </source>
</reference>
<keyword evidence="14" id="KW-1185">Reference proteome</keyword>
<evidence type="ECO:0000256" key="6">
    <source>
        <dbReference type="ARBA" id="ARBA00022695"/>
    </source>
</evidence>
<dbReference type="SUPFAM" id="SSF53448">
    <property type="entry name" value="Nucleotide-diphospho-sugar transferases"/>
    <property type="match status" value="1"/>
</dbReference>
<dbReference type="InterPro" id="IPR005835">
    <property type="entry name" value="NTP_transferase_dom"/>
</dbReference>
<evidence type="ECO:0000256" key="10">
    <source>
        <dbReference type="ARBA" id="ARBA00032598"/>
    </source>
</evidence>
<organism evidence="13 14">
    <name type="scientific">Paenibacillus baimaensis</name>
    <dbReference type="NCBI Taxonomy" id="2982185"/>
    <lineage>
        <taxon>Bacteria</taxon>
        <taxon>Bacillati</taxon>
        <taxon>Bacillota</taxon>
        <taxon>Bacilli</taxon>
        <taxon>Bacillales</taxon>
        <taxon>Paenibacillaceae</taxon>
        <taxon>Paenibacillus</taxon>
    </lineage>
</organism>
<evidence type="ECO:0000313" key="13">
    <source>
        <dbReference type="EMBL" id="MCU6790865.1"/>
    </source>
</evidence>
<keyword evidence="8" id="KW-0460">Magnesium</keyword>
<keyword evidence="6" id="KW-0548">Nucleotidyltransferase</keyword>
<evidence type="ECO:0000259" key="12">
    <source>
        <dbReference type="Pfam" id="PF00483"/>
    </source>
</evidence>
<evidence type="ECO:0000313" key="14">
    <source>
        <dbReference type="Proteomes" id="UP001652445"/>
    </source>
</evidence>
<evidence type="ECO:0000256" key="8">
    <source>
        <dbReference type="ARBA" id="ARBA00022842"/>
    </source>
</evidence>
<evidence type="ECO:0000256" key="2">
    <source>
        <dbReference type="ARBA" id="ARBA00010480"/>
    </source>
</evidence>
<dbReference type="EC" id="2.7.7.24" evidence="3"/>
<comment type="similarity">
    <text evidence="2">Belongs to the glucose-1-phosphate thymidylyltransferase family.</text>
</comment>
<gene>
    <name evidence="13" type="ORF">OB236_01875</name>
</gene>
<protein>
    <recommendedName>
        <fullName evidence="4">Glucose-1-phosphate thymidylyltransferase</fullName>
        <ecNumber evidence="3">2.7.7.24</ecNumber>
    </recommendedName>
    <alternativeName>
        <fullName evidence="10">dTDP-glucose pyrophosphorylase</fullName>
    </alternativeName>
    <alternativeName>
        <fullName evidence="9">dTDP-glucose synthase</fullName>
    </alternativeName>
</protein>
<comment type="caution">
    <text evidence="13">The sequence shown here is derived from an EMBL/GenBank/DDBJ whole genome shotgun (WGS) entry which is preliminary data.</text>
</comment>
<name>A0ABT2U8A3_9BACL</name>